<reference evidence="12" key="1">
    <citation type="submission" date="2021-01" db="UniProtKB">
        <authorList>
            <consortium name="EnsemblPlants"/>
        </authorList>
    </citation>
    <scope>IDENTIFICATION</scope>
</reference>
<evidence type="ECO:0000256" key="9">
    <source>
        <dbReference type="RuleBase" id="RU369094"/>
    </source>
</evidence>
<dbReference type="Gramene" id="Kaladp0045s0413.1.v1.1">
    <property type="protein sequence ID" value="Kaladp0045s0413.1.v1.1"/>
    <property type="gene ID" value="Kaladp0045s0413.v1.1"/>
</dbReference>
<keyword evidence="2 8" id="KW-0863">Zinc-finger</keyword>
<keyword evidence="5 8" id="KW-0238">DNA-binding</keyword>
<comment type="function">
    <text evidence="9">Transcription factor that binds specifically to a 5'-AA[AG]G-3' consensus core sequence.</text>
</comment>
<keyword evidence="3 9" id="KW-0862">Zinc</keyword>
<dbReference type="AlphaFoldDB" id="A0A7N0ZXA3"/>
<feature type="compositionally biased region" description="Polar residues" evidence="10">
    <location>
        <begin position="155"/>
        <end position="168"/>
    </location>
</feature>
<dbReference type="EnsemblPlants" id="Kaladp0045s0413.1.v1.1">
    <property type="protein sequence ID" value="Kaladp0045s0413.1.v1.1"/>
    <property type="gene ID" value="Kaladp0045s0413.v1.1"/>
</dbReference>
<evidence type="ECO:0000313" key="12">
    <source>
        <dbReference type="EnsemblPlants" id="Kaladp0045s0413.1.v1.1"/>
    </source>
</evidence>
<keyword evidence="1 9" id="KW-0479">Metal-binding</keyword>
<comment type="subcellular location">
    <subcellularLocation>
        <location evidence="8 9">Nucleus</location>
    </subcellularLocation>
</comment>
<dbReference type="PANTHER" id="PTHR31992:SF351">
    <property type="entry name" value="DOF ZINC FINGER PROTEIN"/>
    <property type="match status" value="1"/>
</dbReference>
<dbReference type="Proteomes" id="UP000594263">
    <property type="component" value="Unplaced"/>
</dbReference>
<dbReference type="PROSITE" id="PS50884">
    <property type="entry name" value="ZF_DOF_2"/>
    <property type="match status" value="1"/>
</dbReference>
<keyword evidence="4 9" id="KW-0805">Transcription regulation</keyword>
<dbReference type="PROSITE" id="PS01361">
    <property type="entry name" value="ZF_DOF_1"/>
    <property type="match status" value="1"/>
</dbReference>
<keyword evidence="13" id="KW-1185">Reference proteome</keyword>
<dbReference type="GO" id="GO:0008270">
    <property type="term" value="F:zinc ion binding"/>
    <property type="evidence" value="ECO:0007669"/>
    <property type="project" value="UniProtKB-KW"/>
</dbReference>
<dbReference type="PANTHER" id="PTHR31992">
    <property type="entry name" value="DOF ZINC FINGER PROTEIN DOF1.4-RELATED"/>
    <property type="match status" value="1"/>
</dbReference>
<dbReference type="GO" id="GO:0005634">
    <property type="term" value="C:nucleus"/>
    <property type="evidence" value="ECO:0007669"/>
    <property type="project" value="UniProtKB-SubCell"/>
</dbReference>
<name>A0A7N0ZXA3_KALFE</name>
<evidence type="ECO:0000256" key="4">
    <source>
        <dbReference type="ARBA" id="ARBA00023015"/>
    </source>
</evidence>
<sequence length="305" mass="33175">MIFSSMPNYNLNPTSNLNHQQVNHQQLGSSAEGPHPQPPHTPILPNSPPPQQPAIHYQGTIRPGSMTDRARMANMPIPETALKCPRCASMNTKFCYYNNYSHSQPRYFCKTCRRYWTQGGALRNVPVGGGCRRNKRYSSKVGGGGSSGTARSKSPAHSGSTPSNSIGYSSGELIRHGSHIHPRNSFMAPLNLHFSDYSAEDIGVSCPGMIPRVSSSADHFNLLTGNGNTATSSSETDPWTFIHQHQLAQVYHHPSSFGGNLEAPLTETPSLYGVEGHVNASQPTKNKLPCTADTQLNLLKLEKGI</sequence>
<organism evidence="12 13">
    <name type="scientific">Kalanchoe fedtschenkoi</name>
    <name type="common">Lavender scallops</name>
    <name type="synonym">South American air plant</name>
    <dbReference type="NCBI Taxonomy" id="63787"/>
    <lineage>
        <taxon>Eukaryota</taxon>
        <taxon>Viridiplantae</taxon>
        <taxon>Streptophyta</taxon>
        <taxon>Embryophyta</taxon>
        <taxon>Tracheophyta</taxon>
        <taxon>Spermatophyta</taxon>
        <taxon>Magnoliopsida</taxon>
        <taxon>eudicotyledons</taxon>
        <taxon>Gunneridae</taxon>
        <taxon>Pentapetalae</taxon>
        <taxon>Saxifragales</taxon>
        <taxon>Crassulaceae</taxon>
        <taxon>Kalanchoe</taxon>
    </lineage>
</organism>
<proteinExistence type="predicted"/>
<dbReference type="GO" id="GO:0003677">
    <property type="term" value="F:DNA binding"/>
    <property type="evidence" value="ECO:0007669"/>
    <property type="project" value="UniProtKB-UniRule"/>
</dbReference>
<accession>A0A7N0ZXA3</accession>
<dbReference type="GO" id="GO:0003700">
    <property type="term" value="F:DNA-binding transcription factor activity"/>
    <property type="evidence" value="ECO:0007669"/>
    <property type="project" value="UniProtKB-UniRule"/>
</dbReference>
<evidence type="ECO:0000256" key="3">
    <source>
        <dbReference type="ARBA" id="ARBA00022833"/>
    </source>
</evidence>
<evidence type="ECO:0000259" key="11">
    <source>
        <dbReference type="PROSITE" id="PS50884"/>
    </source>
</evidence>
<evidence type="ECO:0000256" key="2">
    <source>
        <dbReference type="ARBA" id="ARBA00022771"/>
    </source>
</evidence>
<dbReference type="InterPro" id="IPR045174">
    <property type="entry name" value="Dof"/>
</dbReference>
<protein>
    <recommendedName>
        <fullName evidence="9">Dof zinc finger protein</fullName>
    </recommendedName>
</protein>
<feature type="compositionally biased region" description="Pro residues" evidence="10">
    <location>
        <begin position="35"/>
        <end position="52"/>
    </location>
</feature>
<feature type="region of interest" description="Disordered" evidence="10">
    <location>
        <begin position="127"/>
        <end position="168"/>
    </location>
</feature>
<evidence type="ECO:0000256" key="7">
    <source>
        <dbReference type="ARBA" id="ARBA00023242"/>
    </source>
</evidence>
<feature type="region of interest" description="Disordered" evidence="10">
    <location>
        <begin position="23"/>
        <end position="55"/>
    </location>
</feature>
<evidence type="ECO:0000256" key="1">
    <source>
        <dbReference type="ARBA" id="ARBA00022723"/>
    </source>
</evidence>
<keyword evidence="6 9" id="KW-0804">Transcription</keyword>
<feature type="domain" description="Dof-type" evidence="11">
    <location>
        <begin position="82"/>
        <end position="136"/>
    </location>
</feature>
<keyword evidence="7 8" id="KW-0539">Nucleus</keyword>
<evidence type="ECO:0000256" key="8">
    <source>
        <dbReference type="PROSITE-ProRule" id="PRU00071"/>
    </source>
</evidence>
<evidence type="ECO:0000256" key="6">
    <source>
        <dbReference type="ARBA" id="ARBA00023163"/>
    </source>
</evidence>
<dbReference type="InterPro" id="IPR003851">
    <property type="entry name" value="Znf_Dof"/>
</dbReference>
<evidence type="ECO:0000256" key="5">
    <source>
        <dbReference type="ARBA" id="ARBA00023125"/>
    </source>
</evidence>
<evidence type="ECO:0000313" key="13">
    <source>
        <dbReference type="Proteomes" id="UP000594263"/>
    </source>
</evidence>
<evidence type="ECO:0000256" key="10">
    <source>
        <dbReference type="SAM" id="MobiDB-lite"/>
    </source>
</evidence>
<dbReference type="Pfam" id="PF02701">
    <property type="entry name" value="Zn_ribbon_Dof"/>
    <property type="match status" value="1"/>
</dbReference>